<dbReference type="GO" id="GO:0005829">
    <property type="term" value="C:cytosol"/>
    <property type="evidence" value="ECO:0007669"/>
    <property type="project" value="TreeGrafter"/>
</dbReference>
<dbReference type="OrthoDB" id="9765195at2"/>
<evidence type="ECO:0000313" key="8">
    <source>
        <dbReference type="Proteomes" id="UP000242642"/>
    </source>
</evidence>
<evidence type="ECO:0000256" key="4">
    <source>
        <dbReference type="PROSITE-ProRule" id="PRU10055"/>
    </source>
</evidence>
<dbReference type="GO" id="GO:0008422">
    <property type="term" value="F:beta-glucosidase activity"/>
    <property type="evidence" value="ECO:0007669"/>
    <property type="project" value="TreeGrafter"/>
</dbReference>
<reference evidence="8" key="1">
    <citation type="submission" date="2016-10" db="EMBL/GenBank/DDBJ databases">
        <authorList>
            <person name="Varghese N."/>
            <person name="Submissions S."/>
        </authorList>
    </citation>
    <scope>NUCLEOTIDE SEQUENCE [LARGE SCALE GENOMIC DNA]</scope>
    <source>
        <strain evidence="8">DSM 18579</strain>
    </source>
</reference>
<dbReference type="PROSITE" id="PS00653">
    <property type="entry name" value="GLYCOSYL_HYDROL_F1_2"/>
    <property type="match status" value="1"/>
</dbReference>
<evidence type="ECO:0000256" key="2">
    <source>
        <dbReference type="ARBA" id="ARBA00022801"/>
    </source>
</evidence>
<keyword evidence="2 6" id="KW-0378">Hydrolase</keyword>
<evidence type="ECO:0000256" key="6">
    <source>
        <dbReference type="RuleBase" id="RU004468"/>
    </source>
</evidence>
<dbReference type="PROSITE" id="PS00572">
    <property type="entry name" value="GLYCOSYL_HYDROL_F1_1"/>
    <property type="match status" value="1"/>
</dbReference>
<evidence type="ECO:0000256" key="1">
    <source>
        <dbReference type="ARBA" id="ARBA00010838"/>
    </source>
</evidence>
<dbReference type="STRING" id="1123402.SAMN02583745_01005"/>
<feature type="active site" description="Nucleophile" evidence="4">
    <location>
        <position position="388"/>
    </location>
</feature>
<keyword evidence="8" id="KW-1185">Reference proteome</keyword>
<dbReference type="InterPro" id="IPR018120">
    <property type="entry name" value="Glyco_hydro_1_AS"/>
</dbReference>
<dbReference type="EMBL" id="FOHV01000006">
    <property type="protein sequence ID" value="SES96159.1"/>
    <property type="molecule type" value="Genomic_DNA"/>
</dbReference>
<dbReference type="PRINTS" id="PR00131">
    <property type="entry name" value="GLHYDRLASE1"/>
</dbReference>
<sequence length="489" mass="56018">MNNNTKLRISDRDFSKRFPKNFLWGGATAANQIEGAYLTDNKGLTIADILPGGKIRLEWLMEERPLEILADTHTYPNHVGIDHYTHYKEDIALFAEMGFQCYRFSISWARIFPTGEEQQPNEAGLAFYDSLIDEMLKYGIEPVVTISHFEMPLHLAKKYKGWQSRELISLFERYCDVLFTRFGDRVKYWMTFNEINSAFMMPLMSLGFSTSGNNFQNPKIFQALHHQFVASSLAVKLAKQKMPECQIGCMMIAAPFYPYSCDPKDILYAYEIERIWNYFCSDVQVRGKYPAFIERHLFENGIDIDIKPGDLALLAEHTVDYIALSYYNSCTEKYPTGNENRVGGNMMSGVENPYLPTSEWGWEIDPTGLRVSLNQIYNRYEKPLFIVENGLGAVDTVNPDGSIEDDYRISYLHSHLIAASESIKDGVDLMGYTMWGCIDLVSASTGQMSKRYGFIYVDKQDDGTGTFARSKKKSFDWYKTVLQTNGESL</sequence>
<dbReference type="RefSeq" id="WP_093318297.1">
    <property type="nucleotide sequence ID" value="NZ_FOHV01000006.1"/>
</dbReference>
<protein>
    <submittedName>
        <fullName evidence="7">6-phospho-beta-glucosidase</fullName>
    </submittedName>
</protein>
<dbReference type="FunFam" id="3.20.20.80:FF:000004">
    <property type="entry name" value="Beta-glucosidase 6-phospho-beta-glucosidase"/>
    <property type="match status" value="1"/>
</dbReference>
<keyword evidence="3 6" id="KW-0326">Glycosidase</keyword>
<evidence type="ECO:0000256" key="3">
    <source>
        <dbReference type="ARBA" id="ARBA00023295"/>
    </source>
</evidence>
<dbReference type="Proteomes" id="UP000242642">
    <property type="component" value="Unassembled WGS sequence"/>
</dbReference>
<proteinExistence type="inferred from homology"/>
<dbReference type="SUPFAM" id="SSF51445">
    <property type="entry name" value="(Trans)glycosidases"/>
    <property type="match status" value="1"/>
</dbReference>
<dbReference type="AlphaFoldDB" id="A0A1I0AP24"/>
<dbReference type="InterPro" id="IPR001360">
    <property type="entry name" value="Glyco_hydro_1"/>
</dbReference>
<comment type="similarity">
    <text evidence="1 5">Belongs to the glycosyl hydrolase 1 family.</text>
</comment>
<dbReference type="GO" id="GO:0016052">
    <property type="term" value="P:carbohydrate catabolic process"/>
    <property type="evidence" value="ECO:0007669"/>
    <property type="project" value="TreeGrafter"/>
</dbReference>
<dbReference type="PANTHER" id="PTHR10353:SF122">
    <property type="entry name" value="6-PHOSPHO-BETA-GLUCOSIDASE ASCB-RELATED"/>
    <property type="match status" value="1"/>
</dbReference>
<organism evidence="7 8">
    <name type="scientific">Thorsellia anophelis DSM 18579</name>
    <dbReference type="NCBI Taxonomy" id="1123402"/>
    <lineage>
        <taxon>Bacteria</taxon>
        <taxon>Pseudomonadati</taxon>
        <taxon>Pseudomonadota</taxon>
        <taxon>Gammaproteobacteria</taxon>
        <taxon>Enterobacterales</taxon>
        <taxon>Thorselliaceae</taxon>
        <taxon>Thorsellia</taxon>
    </lineage>
</organism>
<dbReference type="InterPro" id="IPR033132">
    <property type="entry name" value="GH_1_N_CS"/>
</dbReference>
<dbReference type="PANTHER" id="PTHR10353">
    <property type="entry name" value="GLYCOSYL HYDROLASE"/>
    <property type="match status" value="1"/>
</dbReference>
<evidence type="ECO:0000313" key="7">
    <source>
        <dbReference type="EMBL" id="SES96159.1"/>
    </source>
</evidence>
<evidence type="ECO:0000256" key="5">
    <source>
        <dbReference type="RuleBase" id="RU003690"/>
    </source>
</evidence>
<dbReference type="InterPro" id="IPR017853">
    <property type="entry name" value="GH"/>
</dbReference>
<gene>
    <name evidence="7" type="ORF">SAMN02583745_01005</name>
</gene>
<dbReference type="Pfam" id="PF00232">
    <property type="entry name" value="Glyco_hydro_1"/>
    <property type="match status" value="1"/>
</dbReference>
<dbReference type="Gene3D" id="3.20.20.80">
    <property type="entry name" value="Glycosidases"/>
    <property type="match status" value="1"/>
</dbReference>
<name>A0A1I0AP24_9GAMM</name>
<accession>A0A1I0AP24</accession>